<comment type="similarity">
    <text evidence="1">Belongs to the SIMIBI class G3E GTPase family. UreG subfamily.</text>
</comment>
<dbReference type="FunFam" id="3.40.50.300:FF:000208">
    <property type="entry name" value="Urease accessory protein UreG"/>
    <property type="match status" value="1"/>
</dbReference>
<feature type="non-terminal residue" evidence="8">
    <location>
        <position position="536"/>
    </location>
</feature>
<evidence type="ECO:0000256" key="2">
    <source>
        <dbReference type="ARBA" id="ARBA00022741"/>
    </source>
</evidence>
<evidence type="ECO:0000259" key="7">
    <source>
        <dbReference type="Pfam" id="PF02492"/>
    </source>
</evidence>
<dbReference type="Pfam" id="PF02492">
    <property type="entry name" value="cobW"/>
    <property type="match status" value="1"/>
</dbReference>
<dbReference type="AlphaFoldDB" id="G4YEM0"/>
<dbReference type="PANTHER" id="PTHR31715:SF0">
    <property type="entry name" value="UREASE ACCESSORY PROTEIN G"/>
    <property type="match status" value="1"/>
</dbReference>
<dbReference type="InParanoid" id="G4YEM0"/>
<dbReference type="EMBL" id="JH159151">
    <property type="protein sequence ID" value="EGZ27297.1"/>
    <property type="molecule type" value="Genomic_DNA"/>
</dbReference>
<keyword evidence="4" id="KW-0342">GTP-binding</keyword>
<protein>
    <recommendedName>
        <fullName evidence="7">CobW/HypB/UreG nucleotide-binding domain-containing protein</fullName>
    </recommendedName>
</protein>
<dbReference type="SUPFAM" id="SSF52540">
    <property type="entry name" value="P-loop containing nucleoside triphosphate hydrolases"/>
    <property type="match status" value="1"/>
</dbReference>
<dbReference type="Proteomes" id="UP000002640">
    <property type="component" value="Unassembled WGS sequence"/>
</dbReference>
<keyword evidence="3" id="KW-0996">Nickel insertion</keyword>
<accession>G4YEM0</accession>
<evidence type="ECO:0000256" key="3">
    <source>
        <dbReference type="ARBA" id="ARBA00022988"/>
    </source>
</evidence>
<dbReference type="HAMAP" id="MF_01389">
    <property type="entry name" value="UreG"/>
    <property type="match status" value="1"/>
</dbReference>
<dbReference type="GO" id="GO:0003924">
    <property type="term" value="F:GTPase activity"/>
    <property type="evidence" value="ECO:0007669"/>
    <property type="project" value="InterPro"/>
</dbReference>
<dbReference type="InterPro" id="IPR003495">
    <property type="entry name" value="CobW/HypB/UreG_nucleotide-bd"/>
</dbReference>
<feature type="domain" description="CobW/HypB/UreG nucleotide-binding" evidence="7">
    <location>
        <begin position="88"/>
        <end position="257"/>
    </location>
</feature>
<proteinExistence type="inferred from homology"/>
<dbReference type="Gene3D" id="3.40.50.300">
    <property type="entry name" value="P-loop containing nucleotide triphosphate hydrolases"/>
    <property type="match status" value="1"/>
</dbReference>
<name>G4YEM0_PHYSP</name>
<dbReference type="InterPro" id="IPR027417">
    <property type="entry name" value="P-loop_NTPase"/>
</dbReference>
<evidence type="ECO:0000256" key="1">
    <source>
        <dbReference type="ARBA" id="ARBA00005732"/>
    </source>
</evidence>
<evidence type="ECO:0000313" key="8">
    <source>
        <dbReference type="EMBL" id="EGZ27297.1"/>
    </source>
</evidence>
<keyword evidence="5" id="KW-0143">Chaperone</keyword>
<dbReference type="InterPro" id="IPR004400">
    <property type="entry name" value="UreG"/>
</dbReference>
<evidence type="ECO:0000256" key="4">
    <source>
        <dbReference type="ARBA" id="ARBA00023134"/>
    </source>
</evidence>
<dbReference type="GeneID" id="20654749"/>
<evidence type="ECO:0000256" key="5">
    <source>
        <dbReference type="ARBA" id="ARBA00023186"/>
    </source>
</evidence>
<keyword evidence="2" id="KW-0547">Nucleotide-binding</keyword>
<organism evidence="8 9">
    <name type="scientific">Phytophthora sojae (strain P6497)</name>
    <name type="common">Soybean stem and root rot agent</name>
    <name type="synonym">Phytophthora megasperma f. sp. glycines</name>
    <dbReference type="NCBI Taxonomy" id="1094619"/>
    <lineage>
        <taxon>Eukaryota</taxon>
        <taxon>Sar</taxon>
        <taxon>Stramenopiles</taxon>
        <taxon>Oomycota</taxon>
        <taxon>Peronosporomycetes</taxon>
        <taxon>Peronosporales</taxon>
        <taxon>Peronosporaceae</taxon>
        <taxon>Phytophthora</taxon>
    </lineage>
</organism>
<dbReference type="RefSeq" id="XP_009514572.1">
    <property type="nucleotide sequence ID" value="XM_009516277.1"/>
</dbReference>
<sequence>MEHSHSHSHTHSHSHSHSHSHELGPEHAIDGDEVIRRFTQSRGRAPTADEEKQLREHGHTHEHMEHAGEFHERDAARTGRDWAQRAFTVGIGGPVGSGKTALMLALCRALKDKFSLAAVTNDIFTREDGEFLVRHDALPEERIRAIETGGCPHAAIREDISANLQACEDLTDEFDTQLLLVESGGDNLAANFSRELADYIIYVIDVAGGDKVPRKGGPGITQADLLVINKIDLAPHVGADLDVMDRDAKLMRGEGPTVFTQINQGKGVEEIIEHAHVEAQVKHLTAVTGVVCELQAVEKQYADDYAALPLDLPAATQLTLEGLPQLQQVSDGFSQFVRNSSAIKAAVAVDLSKKVIAPLEAFTAEHVEKTQHLLSELYELLQKEKAFDVAYQNLLETCERDHNAGPAVDGSANGEFVEAEALLHRVHMEQLLRKRDAERLAIQQWITALHFAGQRYEAHVRNVLQLIIAVYDRMVAAMTKLAGDYQELGRDPNEATTVLKLNSDNNCSAVSEDSWERFLAAYECHVTITSWMSELF</sequence>
<feature type="compositionally biased region" description="Basic residues" evidence="6">
    <location>
        <begin position="1"/>
        <end position="18"/>
    </location>
</feature>
<dbReference type="GO" id="GO:0005525">
    <property type="term" value="F:GTP binding"/>
    <property type="evidence" value="ECO:0007669"/>
    <property type="project" value="UniProtKB-KW"/>
</dbReference>
<feature type="region of interest" description="Disordered" evidence="6">
    <location>
        <begin position="1"/>
        <end position="25"/>
    </location>
</feature>
<dbReference type="GO" id="GO:0043419">
    <property type="term" value="P:urea catabolic process"/>
    <property type="evidence" value="ECO:0007669"/>
    <property type="project" value="InterPro"/>
</dbReference>
<feature type="region of interest" description="Disordered" evidence="6">
    <location>
        <begin position="41"/>
        <end position="66"/>
    </location>
</feature>
<dbReference type="NCBIfam" id="TIGR00101">
    <property type="entry name" value="ureG"/>
    <property type="match status" value="1"/>
</dbReference>
<evidence type="ECO:0000256" key="6">
    <source>
        <dbReference type="SAM" id="MobiDB-lite"/>
    </source>
</evidence>
<evidence type="ECO:0000313" key="9">
    <source>
        <dbReference type="Proteomes" id="UP000002640"/>
    </source>
</evidence>
<reference evidence="8 9" key="1">
    <citation type="journal article" date="2006" name="Science">
        <title>Phytophthora genome sequences uncover evolutionary origins and mechanisms of pathogenesis.</title>
        <authorList>
            <person name="Tyler B.M."/>
            <person name="Tripathy S."/>
            <person name="Zhang X."/>
            <person name="Dehal P."/>
            <person name="Jiang R.H."/>
            <person name="Aerts A."/>
            <person name="Arredondo F.D."/>
            <person name="Baxter L."/>
            <person name="Bensasson D."/>
            <person name="Beynon J.L."/>
            <person name="Chapman J."/>
            <person name="Damasceno C.M."/>
            <person name="Dorrance A.E."/>
            <person name="Dou D."/>
            <person name="Dickerman A.W."/>
            <person name="Dubchak I.L."/>
            <person name="Garbelotto M."/>
            <person name="Gijzen M."/>
            <person name="Gordon S.G."/>
            <person name="Govers F."/>
            <person name="Grunwald N.J."/>
            <person name="Huang W."/>
            <person name="Ivors K.L."/>
            <person name="Jones R.W."/>
            <person name="Kamoun S."/>
            <person name="Krampis K."/>
            <person name="Lamour K.H."/>
            <person name="Lee M.K."/>
            <person name="McDonald W.H."/>
            <person name="Medina M."/>
            <person name="Meijer H.J."/>
            <person name="Nordberg E.K."/>
            <person name="Maclean D.J."/>
            <person name="Ospina-Giraldo M.D."/>
            <person name="Morris P.F."/>
            <person name="Phuntumart V."/>
            <person name="Putnam N.H."/>
            <person name="Rash S."/>
            <person name="Rose J.K."/>
            <person name="Sakihama Y."/>
            <person name="Salamov A.A."/>
            <person name="Savidor A."/>
            <person name="Scheuring C.F."/>
            <person name="Smith B.M."/>
            <person name="Sobral B.W."/>
            <person name="Terry A."/>
            <person name="Torto-Alalibo T.A."/>
            <person name="Win J."/>
            <person name="Xu Z."/>
            <person name="Zhang H."/>
            <person name="Grigoriev I.V."/>
            <person name="Rokhsar D.S."/>
            <person name="Boore J.L."/>
        </authorList>
    </citation>
    <scope>NUCLEOTIDE SEQUENCE [LARGE SCALE GENOMIC DNA]</scope>
    <source>
        <strain evidence="8 9">P6497</strain>
    </source>
</reference>
<keyword evidence="9" id="KW-1185">Reference proteome</keyword>
<dbReference type="SMR" id="G4YEM0"/>
<dbReference type="OMA" id="CERDHNA"/>
<dbReference type="CDD" id="cd05540">
    <property type="entry name" value="UreG"/>
    <property type="match status" value="1"/>
</dbReference>
<dbReference type="KEGG" id="psoj:PHYSODRAFT_476498"/>
<gene>
    <name evidence="8" type="ORF">PHYSODRAFT_476498</name>
</gene>
<dbReference type="STRING" id="1094619.G4YEM0"/>
<dbReference type="PANTHER" id="PTHR31715">
    <property type="entry name" value="UREASE ACCESSORY PROTEIN G"/>
    <property type="match status" value="1"/>
</dbReference>
<feature type="compositionally biased region" description="Basic and acidic residues" evidence="6">
    <location>
        <begin position="47"/>
        <end position="66"/>
    </location>
</feature>
<dbReference type="GO" id="GO:0016151">
    <property type="term" value="F:nickel cation binding"/>
    <property type="evidence" value="ECO:0007669"/>
    <property type="project" value="InterPro"/>
</dbReference>